<dbReference type="PROSITE" id="PS51257">
    <property type="entry name" value="PROKAR_LIPOPROTEIN"/>
    <property type="match status" value="1"/>
</dbReference>
<feature type="chain" id="PRO_5039390644" evidence="4">
    <location>
        <begin position="25"/>
        <end position="441"/>
    </location>
</feature>
<reference evidence="5 6" key="1">
    <citation type="submission" date="2017-10" db="EMBL/GenBank/DDBJ databases">
        <title>Bifidobacterium genomics.</title>
        <authorList>
            <person name="Lugli G.A."/>
            <person name="Milani C."/>
            <person name="Mancabelli L."/>
        </authorList>
    </citation>
    <scope>NUCLEOTIDE SEQUENCE [LARGE SCALE GENOMIC DNA]</scope>
    <source>
        <strain evidence="5 6">1460B</strain>
    </source>
</reference>
<name>A0A2N3R9D4_9BIFI</name>
<comment type="similarity">
    <text evidence="1">Belongs to the bacterial solute-binding protein 1 family.</text>
</comment>
<dbReference type="SUPFAM" id="SSF53850">
    <property type="entry name" value="Periplasmic binding protein-like II"/>
    <property type="match status" value="1"/>
</dbReference>
<dbReference type="InterPro" id="IPR006061">
    <property type="entry name" value="SBP_1_CS"/>
</dbReference>
<dbReference type="Proteomes" id="UP000233731">
    <property type="component" value="Unassembled WGS sequence"/>
</dbReference>
<dbReference type="PANTHER" id="PTHR43649">
    <property type="entry name" value="ARABINOSE-BINDING PROTEIN-RELATED"/>
    <property type="match status" value="1"/>
</dbReference>
<dbReference type="AlphaFoldDB" id="A0A2N3R9D4"/>
<evidence type="ECO:0000313" key="6">
    <source>
        <dbReference type="Proteomes" id="UP000233731"/>
    </source>
</evidence>
<dbReference type="RefSeq" id="WP_101432817.1">
    <property type="nucleotide sequence ID" value="NZ_PCHJ01000016.1"/>
</dbReference>
<evidence type="ECO:0000256" key="3">
    <source>
        <dbReference type="ARBA" id="ARBA00022729"/>
    </source>
</evidence>
<dbReference type="EMBL" id="PCHJ01000016">
    <property type="protein sequence ID" value="PKV08957.1"/>
    <property type="molecule type" value="Genomic_DNA"/>
</dbReference>
<comment type="caution">
    <text evidence="5">The sequence shown here is derived from an EMBL/GenBank/DDBJ whole genome shotgun (WGS) entry which is preliminary data.</text>
</comment>
<protein>
    <submittedName>
        <fullName evidence="5">ABC transporter substrate-binding protein</fullName>
    </submittedName>
</protein>
<evidence type="ECO:0000313" key="5">
    <source>
        <dbReference type="EMBL" id="PKV08957.1"/>
    </source>
</evidence>
<organism evidence="5 6">
    <name type="scientific">Bifidobacterium asteroides</name>
    <dbReference type="NCBI Taxonomy" id="1684"/>
    <lineage>
        <taxon>Bacteria</taxon>
        <taxon>Bacillati</taxon>
        <taxon>Actinomycetota</taxon>
        <taxon>Actinomycetes</taxon>
        <taxon>Bifidobacteriales</taxon>
        <taxon>Bifidobacteriaceae</taxon>
        <taxon>Bifidobacterium</taxon>
    </lineage>
</organism>
<dbReference type="PROSITE" id="PS01037">
    <property type="entry name" value="SBP_BACTERIAL_1"/>
    <property type="match status" value="1"/>
</dbReference>
<keyword evidence="3 4" id="KW-0732">Signal</keyword>
<dbReference type="InterPro" id="IPR050490">
    <property type="entry name" value="Bact_solute-bd_prot1"/>
</dbReference>
<gene>
    <name evidence="5" type="ORF">CQR44_1273</name>
</gene>
<dbReference type="PANTHER" id="PTHR43649:SF14">
    <property type="entry name" value="BLR3389 PROTEIN"/>
    <property type="match status" value="1"/>
</dbReference>
<proteinExistence type="inferred from homology"/>
<sequence>MKYAKQTMALLSAAACLVSLTACGGNSTSSSSGSNSSASGKITVWGWGQGMDELVKGFEKAHPGIKVKYSNTGTASETATALQNAISAGSGAPDVCMLQGTDVSQFAIGKGIKDLSSYGADKLAKDYSQGAWRKLLVNGKPYGMPIDSGPMVFLYNKAVFDKAGVNEPPRTWDEYYEDAKKIHALGENYYITNNSGNKDSYSEFNAQLWQAGAKPYTVNGDKISIDLTGSDKSVKKVVDFQQKLIDEGLVNTSIGNWSDDWNRAMNDGSIASLAIGAWMPINLEKGAPDQKGNWRAAPIPQWDEESRMSSEDGGSALTIPEQTKNSDAAWTFVEYETHGAGAQIMTDTGTFPSLLKILNSKKFTDEKNEYFGGQQINKVFSEAANLKVSNFQFLPFSAYAQSIYGDQISPAYQKKTTLDNALKQYQEKLIAYGKQQGYEVK</sequence>
<feature type="signal peptide" evidence="4">
    <location>
        <begin position="1"/>
        <end position="24"/>
    </location>
</feature>
<evidence type="ECO:0000256" key="1">
    <source>
        <dbReference type="ARBA" id="ARBA00008520"/>
    </source>
</evidence>
<dbReference type="InterPro" id="IPR006059">
    <property type="entry name" value="SBP"/>
</dbReference>
<dbReference type="Pfam" id="PF01547">
    <property type="entry name" value="SBP_bac_1"/>
    <property type="match status" value="1"/>
</dbReference>
<evidence type="ECO:0000256" key="2">
    <source>
        <dbReference type="ARBA" id="ARBA00022448"/>
    </source>
</evidence>
<keyword evidence="2" id="KW-0813">Transport</keyword>
<dbReference type="Gene3D" id="3.40.190.10">
    <property type="entry name" value="Periplasmic binding protein-like II"/>
    <property type="match status" value="3"/>
</dbReference>
<evidence type="ECO:0000256" key="4">
    <source>
        <dbReference type="SAM" id="SignalP"/>
    </source>
</evidence>
<dbReference type="CDD" id="cd13585">
    <property type="entry name" value="PBP2_TMBP_like"/>
    <property type="match status" value="1"/>
</dbReference>
<accession>A0A2N3R9D4</accession>
<dbReference type="GO" id="GO:0055085">
    <property type="term" value="P:transmembrane transport"/>
    <property type="evidence" value="ECO:0007669"/>
    <property type="project" value="InterPro"/>
</dbReference>